<comment type="similarity">
    <text evidence="1">Belongs to the transferase hexapeptide repeat family.</text>
</comment>
<keyword evidence="9" id="KW-1185">Reference proteome</keyword>
<organism evidence="8 9">
    <name type="scientific">Paramagnetospirillum magneticum (strain ATCC 700264 / AMB-1)</name>
    <name type="common">Magnetospirillum magneticum</name>
    <dbReference type="NCBI Taxonomy" id="342108"/>
    <lineage>
        <taxon>Bacteria</taxon>
        <taxon>Pseudomonadati</taxon>
        <taxon>Pseudomonadota</taxon>
        <taxon>Alphaproteobacteria</taxon>
        <taxon>Rhodospirillales</taxon>
        <taxon>Magnetospirillaceae</taxon>
        <taxon>Paramagnetospirillum</taxon>
    </lineage>
</organism>
<protein>
    <submittedName>
        <fullName evidence="8">Acetyltransferase</fullName>
    </submittedName>
</protein>
<dbReference type="KEGG" id="mag:amb0053"/>
<dbReference type="NCBIfam" id="TIGR03570">
    <property type="entry name" value="NeuD_NnaD"/>
    <property type="match status" value="1"/>
</dbReference>
<evidence type="ECO:0000256" key="3">
    <source>
        <dbReference type="ARBA" id="ARBA00022737"/>
    </source>
</evidence>
<feature type="binding site" evidence="6">
    <location>
        <position position="72"/>
    </location>
    <ligand>
        <name>substrate</name>
    </ligand>
</feature>
<dbReference type="InterPro" id="IPR018357">
    <property type="entry name" value="Hexapep_transf_CS"/>
</dbReference>
<feature type="active site" description="Proton acceptor" evidence="5">
    <location>
        <position position="141"/>
    </location>
</feature>
<dbReference type="InterPro" id="IPR020019">
    <property type="entry name" value="AcTrfase_PglD-like"/>
</dbReference>
<keyword evidence="4" id="KW-0012">Acyltransferase</keyword>
<accession>Q2WBB8</accession>
<dbReference type="PANTHER" id="PTHR43300">
    <property type="entry name" value="ACETYLTRANSFERASE"/>
    <property type="match status" value="1"/>
</dbReference>
<sequence>MHRIVIWGAGDQGRVDKPIVDRLGLGLAAMVDDTPGLAPPFPGVPLLQGFDAFLAWLATQQAHDLSFVIAIGNPYGHVRRHLAQKLAALGLSPFSLIDPTAMVSAGVVLGTGLQMMPFALVHVDAVVGDQCIVNTRATVEHDCVLADGVEIGPGATLCGRVHVGRDTWIGAGATVLPRLAIGANSIVGAGAVVTRDIPDNVVVAGNPAKVLRPNLVRASKHV</sequence>
<dbReference type="InterPro" id="IPR041561">
    <property type="entry name" value="PglD_N"/>
</dbReference>
<evidence type="ECO:0000256" key="5">
    <source>
        <dbReference type="PIRSR" id="PIRSR620019-1"/>
    </source>
</evidence>
<dbReference type="CDD" id="cd03360">
    <property type="entry name" value="LbH_AT_putative"/>
    <property type="match status" value="1"/>
</dbReference>
<dbReference type="AlphaFoldDB" id="Q2WBB8"/>
<evidence type="ECO:0000313" key="8">
    <source>
        <dbReference type="EMBL" id="BAE48857.1"/>
    </source>
</evidence>
<dbReference type="GO" id="GO:0016746">
    <property type="term" value="F:acyltransferase activity"/>
    <property type="evidence" value="ECO:0007669"/>
    <property type="project" value="UniProtKB-KW"/>
</dbReference>
<dbReference type="Pfam" id="PF00132">
    <property type="entry name" value="Hexapep"/>
    <property type="match status" value="2"/>
</dbReference>
<dbReference type="InterPro" id="IPR011004">
    <property type="entry name" value="Trimer_LpxA-like_sf"/>
</dbReference>
<evidence type="ECO:0000256" key="4">
    <source>
        <dbReference type="ARBA" id="ARBA00023315"/>
    </source>
</evidence>
<keyword evidence="3" id="KW-0677">Repeat</keyword>
<dbReference type="Proteomes" id="UP000007058">
    <property type="component" value="Chromosome"/>
</dbReference>
<name>Q2WBB8_PARM1</name>
<dbReference type="STRING" id="342108.amb0053"/>
<dbReference type="HOGENOM" id="CLU_081811_2_3_5"/>
<feature type="domain" description="PglD N-terminal" evidence="7">
    <location>
        <begin position="3"/>
        <end position="86"/>
    </location>
</feature>
<evidence type="ECO:0000256" key="6">
    <source>
        <dbReference type="PIRSR" id="PIRSR620019-2"/>
    </source>
</evidence>
<reference evidence="8 9" key="1">
    <citation type="journal article" date="2005" name="DNA Res.">
        <title>Complete genome sequence of the facultative anaerobic magnetotactic bacterium Magnetospirillum sp. strain AMB-1.</title>
        <authorList>
            <person name="Matsunaga T."/>
            <person name="Okamura Y."/>
            <person name="Fukuda Y."/>
            <person name="Wahyudi A.T."/>
            <person name="Murase Y."/>
            <person name="Takeyama H."/>
        </authorList>
    </citation>
    <scope>NUCLEOTIDE SEQUENCE [LARGE SCALE GENOMIC DNA]</scope>
    <source>
        <strain evidence="9">ATCC 700264 / AMB-1</strain>
    </source>
</reference>
<feature type="binding site" evidence="6">
    <location>
        <begin position="32"/>
        <end position="33"/>
    </location>
    <ligand>
        <name>substrate</name>
    </ligand>
</feature>
<dbReference type="InterPro" id="IPR050179">
    <property type="entry name" value="Trans_hexapeptide_repeat"/>
</dbReference>
<dbReference type="PANTHER" id="PTHR43300:SF7">
    <property type="entry name" value="UDP-N-ACETYLBACILLOSAMINE N-ACETYLTRANSFERASE"/>
    <property type="match status" value="1"/>
</dbReference>
<evidence type="ECO:0000313" key="9">
    <source>
        <dbReference type="Proteomes" id="UP000007058"/>
    </source>
</evidence>
<dbReference type="InterPro" id="IPR001451">
    <property type="entry name" value="Hexapep"/>
</dbReference>
<dbReference type="Gene3D" id="3.40.50.20">
    <property type="match status" value="1"/>
</dbReference>
<gene>
    <name evidence="8" type="ordered locus">amb0053</name>
</gene>
<evidence type="ECO:0000259" key="7">
    <source>
        <dbReference type="Pfam" id="PF17836"/>
    </source>
</evidence>
<dbReference type="Pfam" id="PF17836">
    <property type="entry name" value="PglD_N"/>
    <property type="match status" value="1"/>
</dbReference>
<dbReference type="OrthoDB" id="9815592at2"/>
<dbReference type="Gene3D" id="2.160.10.10">
    <property type="entry name" value="Hexapeptide repeat proteins"/>
    <property type="match status" value="1"/>
</dbReference>
<keyword evidence="2" id="KW-0808">Transferase</keyword>
<evidence type="ECO:0000256" key="1">
    <source>
        <dbReference type="ARBA" id="ARBA00007274"/>
    </source>
</evidence>
<dbReference type="PROSITE" id="PS00101">
    <property type="entry name" value="HEXAPEP_TRANSFERASES"/>
    <property type="match status" value="1"/>
</dbReference>
<dbReference type="RefSeq" id="WP_011382500.1">
    <property type="nucleotide sequence ID" value="NC_007626.1"/>
</dbReference>
<dbReference type="SUPFAM" id="SSF51161">
    <property type="entry name" value="Trimeric LpxA-like enzymes"/>
    <property type="match status" value="1"/>
</dbReference>
<dbReference type="EMBL" id="AP007255">
    <property type="protein sequence ID" value="BAE48857.1"/>
    <property type="molecule type" value="Genomic_DNA"/>
</dbReference>
<feature type="site" description="Increases basicity of active site His" evidence="5">
    <location>
        <position position="142"/>
    </location>
</feature>
<proteinExistence type="inferred from homology"/>
<evidence type="ECO:0000256" key="2">
    <source>
        <dbReference type="ARBA" id="ARBA00022679"/>
    </source>
</evidence>